<reference evidence="3 4" key="1">
    <citation type="journal article" date="2012" name="PLoS Pathog.">
        <title>Diverse lifestyles and strategies of plant pathogenesis encoded in the genomes of eighteen Dothideomycetes fungi.</title>
        <authorList>
            <person name="Ohm R.A."/>
            <person name="Feau N."/>
            <person name="Henrissat B."/>
            <person name="Schoch C.L."/>
            <person name="Horwitz B.A."/>
            <person name="Barry K.W."/>
            <person name="Condon B.J."/>
            <person name="Copeland A.C."/>
            <person name="Dhillon B."/>
            <person name="Glaser F."/>
            <person name="Hesse C.N."/>
            <person name="Kosti I."/>
            <person name="LaButti K."/>
            <person name="Lindquist E.A."/>
            <person name="Lucas S."/>
            <person name="Salamov A.A."/>
            <person name="Bradshaw R.E."/>
            <person name="Ciuffetti L."/>
            <person name="Hamelin R.C."/>
            <person name="Kema G.H.J."/>
            <person name="Lawrence C."/>
            <person name="Scott J.A."/>
            <person name="Spatafora J.W."/>
            <person name="Turgeon B.G."/>
            <person name="de Wit P.J.G.M."/>
            <person name="Zhong S."/>
            <person name="Goodwin S.B."/>
            <person name="Grigoriev I.V."/>
        </authorList>
    </citation>
    <scope>NUCLEOTIDE SEQUENCE [LARGE SCALE GENOMIC DNA]</scope>
    <source>
        <strain evidence="3 4">UAMH 10762</strain>
    </source>
</reference>
<protein>
    <submittedName>
        <fullName evidence="3">Uncharacterized protein</fullName>
    </submittedName>
</protein>
<name>M2LFX9_BAUPA</name>
<feature type="compositionally biased region" description="Polar residues" evidence="2">
    <location>
        <begin position="405"/>
        <end position="422"/>
    </location>
</feature>
<keyword evidence="4" id="KW-1185">Reference proteome</keyword>
<feature type="compositionally biased region" description="Polar residues" evidence="2">
    <location>
        <begin position="45"/>
        <end position="60"/>
    </location>
</feature>
<dbReference type="eggNOG" id="ENOG502SZUB">
    <property type="taxonomic scope" value="Eukaryota"/>
</dbReference>
<feature type="compositionally biased region" description="Acidic residues" evidence="2">
    <location>
        <begin position="384"/>
        <end position="404"/>
    </location>
</feature>
<evidence type="ECO:0000313" key="3">
    <source>
        <dbReference type="EMBL" id="EMC92937.1"/>
    </source>
</evidence>
<evidence type="ECO:0000256" key="2">
    <source>
        <dbReference type="SAM" id="MobiDB-lite"/>
    </source>
</evidence>
<dbReference type="GeneID" id="19113353"/>
<feature type="coiled-coil region" evidence="1">
    <location>
        <begin position="224"/>
        <end position="262"/>
    </location>
</feature>
<evidence type="ECO:0000313" key="4">
    <source>
        <dbReference type="Proteomes" id="UP000011761"/>
    </source>
</evidence>
<feature type="compositionally biased region" description="Polar residues" evidence="2">
    <location>
        <begin position="435"/>
        <end position="444"/>
    </location>
</feature>
<proteinExistence type="predicted"/>
<feature type="region of interest" description="Disordered" evidence="2">
    <location>
        <begin position="1"/>
        <end position="88"/>
    </location>
</feature>
<dbReference type="STRING" id="717646.M2LFX9"/>
<sequence>MAEQDGFLDSFLPSEPTTPQPAHTTIPIGLTEAVSKVQTDRVENALSSRTPPPTTQQASLQRKARTPTPTVSHMSTPPPTIGTMGQSQRTRVTGAFAPTMSSEELAVASAEELRQKVGELQAALHDAKMTAAHHKLQYRMLAQESAAIIERMTVEARMTQHENEVIHNAEQARVAATPIQPSPLQEGMIPVQKDLYQRMCVEIQQLSDANRQWSREHSAQDKVIARQEGEIASLSDKVTLMRERIRENREHLNKVRSRAEGDARIDTTPRSVYGTPHRSQGLEVLLQASEMTNPELRSRRGHGKHEGGISSVPTTPARTQKHGNYAMYQTPSGRQAPMKVPSTAPMPRTSAMRTPGGDMYAQPALPSTQAGVSEDEGTVSATDRDDDSEAETDILEMEVTDEVTESQASRAASQMLRSSQEQQAKRDSFKGSGMLAQNNASGLKQTRLFGAVRKANVERVFAGPDAPPPAKRQRTGEASPDNSTAVGLGIAGLRS</sequence>
<feature type="region of interest" description="Disordered" evidence="2">
    <location>
        <begin position="459"/>
        <end position="495"/>
    </location>
</feature>
<dbReference type="KEGG" id="bcom:BAUCODRAFT_37844"/>
<keyword evidence="1" id="KW-0175">Coiled coil</keyword>
<feature type="region of interest" description="Disordered" evidence="2">
    <location>
        <begin position="296"/>
        <end position="319"/>
    </location>
</feature>
<feature type="region of interest" description="Disordered" evidence="2">
    <location>
        <begin position="355"/>
        <end position="445"/>
    </location>
</feature>
<gene>
    <name evidence="3" type="ORF">BAUCODRAFT_37844</name>
</gene>
<dbReference type="RefSeq" id="XP_007679836.1">
    <property type="nucleotide sequence ID" value="XM_007681646.1"/>
</dbReference>
<dbReference type="Proteomes" id="UP000011761">
    <property type="component" value="Unassembled WGS sequence"/>
</dbReference>
<dbReference type="OrthoDB" id="5404651at2759"/>
<dbReference type="EMBL" id="KB445561">
    <property type="protein sequence ID" value="EMC92937.1"/>
    <property type="molecule type" value="Genomic_DNA"/>
</dbReference>
<organism evidence="3 4">
    <name type="scientific">Baudoinia panamericana (strain UAMH 10762)</name>
    <name type="common">Angels' share fungus</name>
    <name type="synonym">Baudoinia compniacensis (strain UAMH 10762)</name>
    <dbReference type="NCBI Taxonomy" id="717646"/>
    <lineage>
        <taxon>Eukaryota</taxon>
        <taxon>Fungi</taxon>
        <taxon>Dikarya</taxon>
        <taxon>Ascomycota</taxon>
        <taxon>Pezizomycotina</taxon>
        <taxon>Dothideomycetes</taxon>
        <taxon>Dothideomycetidae</taxon>
        <taxon>Mycosphaerellales</taxon>
        <taxon>Teratosphaeriaceae</taxon>
        <taxon>Baudoinia</taxon>
    </lineage>
</organism>
<dbReference type="HOGENOM" id="CLU_550902_0_0_1"/>
<dbReference type="AlphaFoldDB" id="M2LFX9"/>
<accession>M2LFX9</accession>
<dbReference type="OMA" id="HGHTRGA"/>
<evidence type="ECO:0000256" key="1">
    <source>
        <dbReference type="SAM" id="Coils"/>
    </source>
</evidence>